<keyword evidence="1" id="KW-0472">Membrane</keyword>
<feature type="transmembrane region" description="Helical" evidence="1">
    <location>
        <begin position="12"/>
        <end position="30"/>
    </location>
</feature>
<gene>
    <name evidence="2" type="ORF">PLAN_100002</name>
</gene>
<evidence type="ECO:0000256" key="1">
    <source>
        <dbReference type="SAM" id="Phobius"/>
    </source>
</evidence>
<feature type="transmembrane region" description="Helical" evidence="1">
    <location>
        <begin position="42"/>
        <end position="62"/>
    </location>
</feature>
<comment type="caution">
    <text evidence="2">The sequence shown here is derived from an EMBL/GenBank/DDBJ whole genome shotgun (WGS) entry which is preliminary data.</text>
</comment>
<keyword evidence="1" id="KW-1133">Transmembrane helix</keyword>
<dbReference type="EMBL" id="CZCZ02000005">
    <property type="protein sequence ID" value="CAC5339952.1"/>
    <property type="molecule type" value="Genomic_DNA"/>
</dbReference>
<dbReference type="Proteomes" id="UP000196521">
    <property type="component" value="Unassembled WGS sequence"/>
</dbReference>
<dbReference type="AlphaFoldDB" id="A0A6J7ZEZ7"/>
<sequence length="63" mass="6917">MFPPPLACRARGVWGGCSLLYQAAIANFLLFQDLRKFGDVTLYVGVIHELPLLAFFTVISVGC</sequence>
<organism evidence="2 3">
    <name type="scientific">Planktothrix rubescens CCAP 1459/22</name>
    <dbReference type="NCBI Taxonomy" id="329571"/>
    <lineage>
        <taxon>Bacteria</taxon>
        <taxon>Bacillati</taxon>
        <taxon>Cyanobacteriota</taxon>
        <taxon>Cyanophyceae</taxon>
        <taxon>Oscillatoriophycideae</taxon>
        <taxon>Oscillatoriales</taxon>
        <taxon>Microcoleaceae</taxon>
        <taxon>Planktothrix</taxon>
    </lineage>
</organism>
<proteinExistence type="predicted"/>
<accession>A0A6J7ZEZ7</accession>
<protein>
    <submittedName>
        <fullName evidence="2">Uncharacterized protein</fullName>
    </submittedName>
</protein>
<keyword evidence="3" id="KW-1185">Reference proteome</keyword>
<reference evidence="2" key="1">
    <citation type="submission" date="2020-05" db="EMBL/GenBank/DDBJ databases">
        <authorList>
            <consortium name="Genoscope - CEA"/>
            <person name="William W."/>
        </authorList>
    </citation>
    <scope>NUCLEOTIDE SEQUENCE [LARGE SCALE GENOMIC DNA]</scope>
    <source>
        <strain evidence="2">PCC 7821</strain>
    </source>
</reference>
<evidence type="ECO:0000313" key="3">
    <source>
        <dbReference type="Proteomes" id="UP000196521"/>
    </source>
</evidence>
<evidence type="ECO:0000313" key="2">
    <source>
        <dbReference type="EMBL" id="CAC5339952.1"/>
    </source>
</evidence>
<name>A0A6J7ZEZ7_PLARU</name>
<keyword evidence="1" id="KW-0812">Transmembrane</keyword>